<keyword evidence="1" id="KW-0548">Nucleotidyltransferase</keyword>
<accession>A0AC61RH05</accession>
<dbReference type="EC" id="2.7.1.156" evidence="1"/>
<sequence length="171" mass="19149">MENGKIVLITGGQRSGKSRFAESYVLANSKNPVYLATAEISDQEMVLRVEKHRKRRGDNWDTIESPLHFDADFTNKTVLLDCLTMFATNHFFACGEKSEIAYDSVKMELDRLFHHVGSTIVVVSNEIGLGGISANKMQRDFSDLQGELNQYVASVADEVYMIVSGIPLRLK</sequence>
<proteinExistence type="predicted"/>
<keyword evidence="1" id="KW-0418">Kinase</keyword>
<name>A0AC61RH05_9BACT</name>
<organism evidence="1 2">
    <name type="scientific">Lepagella muris</name>
    <dbReference type="NCBI Taxonomy" id="3032870"/>
    <lineage>
        <taxon>Bacteria</taxon>
        <taxon>Pseudomonadati</taxon>
        <taxon>Bacteroidota</taxon>
        <taxon>Bacteroidia</taxon>
        <taxon>Bacteroidales</taxon>
        <taxon>Muribaculaceae</taxon>
        <taxon>Lepagella</taxon>
    </lineage>
</organism>
<evidence type="ECO:0000313" key="1">
    <source>
        <dbReference type="EMBL" id="TGY77053.1"/>
    </source>
</evidence>
<reference evidence="1" key="1">
    <citation type="submission" date="2019-04" db="EMBL/GenBank/DDBJ databases">
        <title>Microbes associate with the intestines of laboratory mice.</title>
        <authorList>
            <person name="Navarre W."/>
            <person name="Wong E."/>
            <person name="Huang K."/>
            <person name="Tropini C."/>
            <person name="Ng K."/>
            <person name="Yu B."/>
        </authorList>
    </citation>
    <scope>NUCLEOTIDE SEQUENCE</scope>
    <source>
        <strain evidence="1">NM04_E33</strain>
    </source>
</reference>
<evidence type="ECO:0000313" key="2">
    <source>
        <dbReference type="Proteomes" id="UP000306319"/>
    </source>
</evidence>
<keyword evidence="1" id="KW-0808">Transferase</keyword>
<dbReference type="EMBL" id="SRYB01000031">
    <property type="protein sequence ID" value="TGY77053.1"/>
    <property type="molecule type" value="Genomic_DNA"/>
</dbReference>
<protein>
    <submittedName>
        <fullName evidence="1">Bifunctional adenosylcobinamide kinase/adenosylcobinamide-phosphate guanylyltransferase</fullName>
        <ecNumber evidence="1">2.7.1.156</ecNumber>
        <ecNumber evidence="1">2.7.7.62</ecNumber>
    </submittedName>
</protein>
<comment type="caution">
    <text evidence="1">The sequence shown here is derived from an EMBL/GenBank/DDBJ whole genome shotgun (WGS) entry which is preliminary data.</text>
</comment>
<dbReference type="Proteomes" id="UP000306319">
    <property type="component" value="Unassembled WGS sequence"/>
</dbReference>
<gene>
    <name evidence="1" type="primary">cobU</name>
    <name evidence="1" type="ORF">E5331_16250</name>
</gene>
<keyword evidence="2" id="KW-1185">Reference proteome</keyword>
<dbReference type="EC" id="2.7.7.62" evidence="1"/>